<proteinExistence type="predicted"/>
<evidence type="ECO:0000313" key="2">
    <source>
        <dbReference type="EMBL" id="KKM26091.1"/>
    </source>
</evidence>
<evidence type="ECO:0000256" key="1">
    <source>
        <dbReference type="SAM" id="Phobius"/>
    </source>
</evidence>
<protein>
    <submittedName>
        <fullName evidence="2">Uncharacterized protein</fullName>
    </submittedName>
</protein>
<keyword evidence="1" id="KW-1133">Transmembrane helix</keyword>
<dbReference type="AlphaFoldDB" id="A0A0F9IES2"/>
<gene>
    <name evidence="2" type="ORF">LCGC14_1588470</name>
</gene>
<organism evidence="2">
    <name type="scientific">marine sediment metagenome</name>
    <dbReference type="NCBI Taxonomy" id="412755"/>
    <lineage>
        <taxon>unclassified sequences</taxon>
        <taxon>metagenomes</taxon>
        <taxon>ecological metagenomes</taxon>
    </lineage>
</organism>
<dbReference type="EMBL" id="LAZR01012581">
    <property type="protein sequence ID" value="KKM26091.1"/>
    <property type="molecule type" value="Genomic_DNA"/>
</dbReference>
<reference evidence="2" key="1">
    <citation type="journal article" date="2015" name="Nature">
        <title>Complex archaea that bridge the gap between prokaryotes and eukaryotes.</title>
        <authorList>
            <person name="Spang A."/>
            <person name="Saw J.H."/>
            <person name="Jorgensen S.L."/>
            <person name="Zaremba-Niedzwiedzka K."/>
            <person name="Martijn J."/>
            <person name="Lind A.E."/>
            <person name="van Eijk R."/>
            <person name="Schleper C."/>
            <person name="Guy L."/>
            <person name="Ettema T.J."/>
        </authorList>
    </citation>
    <scope>NUCLEOTIDE SEQUENCE</scope>
</reference>
<keyword evidence="1" id="KW-0472">Membrane</keyword>
<feature type="non-terminal residue" evidence="2">
    <location>
        <position position="34"/>
    </location>
</feature>
<keyword evidence="1" id="KW-0812">Transmembrane</keyword>
<name>A0A0F9IES2_9ZZZZ</name>
<accession>A0A0F9IES2</accession>
<comment type="caution">
    <text evidence="2">The sequence shown here is derived from an EMBL/GenBank/DDBJ whole genome shotgun (WGS) entry which is preliminary data.</text>
</comment>
<feature type="transmembrane region" description="Helical" evidence="1">
    <location>
        <begin position="12"/>
        <end position="33"/>
    </location>
</feature>
<sequence>MADVPNDEGEVAGFWMGLWHGFASPVMFIISLFN</sequence>